<organism evidence="1 2">
    <name type="scientific">Exophiala sideris</name>
    <dbReference type="NCBI Taxonomy" id="1016849"/>
    <lineage>
        <taxon>Eukaryota</taxon>
        <taxon>Fungi</taxon>
        <taxon>Dikarya</taxon>
        <taxon>Ascomycota</taxon>
        <taxon>Pezizomycotina</taxon>
        <taxon>Eurotiomycetes</taxon>
        <taxon>Chaetothyriomycetidae</taxon>
        <taxon>Chaetothyriales</taxon>
        <taxon>Herpotrichiellaceae</taxon>
        <taxon>Exophiala</taxon>
    </lineage>
</organism>
<gene>
    <name evidence="1" type="ORF">PV11_05035</name>
</gene>
<dbReference type="AlphaFoldDB" id="A0A0D1Z8A3"/>
<accession>A0A0D1Z8A3</accession>
<sequence length="454" mass="51402">MPIRHIRLTRLILTVVLVLIALVVYVHHDRLEEELSNIDLDLPLEALGLEHNETPVLVDDEDDSPIFNASLYRKLYSLSTPDRQYFRIDWGSGYRAYNPNIIPHPTQSDAYIVAALQVKVQEGIFDNSEIACTAKFIDGTLKCTDTPTPLPIERTEGYCPGDLYFHNLRGGPRDARMFYGPHAAYLMYGTLAERSCLGLFLQDLSVLRDDGFDSKEATFKNGTELQRPPPYGIIQKNWFLFWDPQGRMYAHHDIYPMRTFAALSLGGSTGRDLSVSTAYHDSACMARHMPTLQLDETIHQATNSLSITQCKRSDRWCHPTDDNTFLMTIVHHQMFHEWHAQYYGHIVLFKRNAPFELHAISKKGLWINGKKPHSCGMESMLVSGCGISGHDELFYMTSMSWANQNQTYHGYIDDPLLLAFGIEDVRSGGIDVLAGDLLQDLALCDGPKKVKSQS</sequence>
<evidence type="ECO:0000313" key="2">
    <source>
        <dbReference type="Proteomes" id="UP000053599"/>
    </source>
</evidence>
<name>A0A0D1Z8A3_9EURO</name>
<dbReference type="HOGENOM" id="CLU_024135_0_0_1"/>
<dbReference type="EMBL" id="KN846952">
    <property type="protein sequence ID" value="KIV82973.1"/>
    <property type="molecule type" value="Genomic_DNA"/>
</dbReference>
<evidence type="ECO:0000313" key="1">
    <source>
        <dbReference type="EMBL" id="KIV82973.1"/>
    </source>
</evidence>
<dbReference type="Proteomes" id="UP000053599">
    <property type="component" value="Unassembled WGS sequence"/>
</dbReference>
<protein>
    <submittedName>
        <fullName evidence="1">Uncharacterized protein</fullName>
    </submittedName>
</protein>
<dbReference type="OrthoDB" id="2522565at2759"/>
<reference evidence="1 2" key="1">
    <citation type="submission" date="2015-01" db="EMBL/GenBank/DDBJ databases">
        <title>The Genome Sequence of Exophiala sideris CBS121828.</title>
        <authorList>
            <consortium name="The Broad Institute Genomics Platform"/>
            <person name="Cuomo C."/>
            <person name="de Hoog S."/>
            <person name="Gorbushina A."/>
            <person name="Stielow B."/>
            <person name="Teixiera M."/>
            <person name="Abouelleil A."/>
            <person name="Chapman S.B."/>
            <person name="Priest M."/>
            <person name="Young S.K."/>
            <person name="Wortman J."/>
            <person name="Nusbaum C."/>
            <person name="Birren B."/>
        </authorList>
    </citation>
    <scope>NUCLEOTIDE SEQUENCE [LARGE SCALE GENOMIC DNA]</scope>
    <source>
        <strain evidence="1 2">CBS 121828</strain>
    </source>
</reference>
<proteinExistence type="predicted"/>